<dbReference type="GO" id="GO:0009834">
    <property type="term" value="P:plant-type secondary cell wall biogenesis"/>
    <property type="evidence" value="ECO:0007669"/>
    <property type="project" value="TreeGrafter"/>
</dbReference>
<comment type="subcellular location">
    <subcellularLocation>
        <location evidence="1">Cell membrane</location>
        <topology evidence="1">Lipid-anchor</topology>
        <topology evidence="1">GPI-anchor</topology>
    </subcellularLocation>
</comment>
<keyword evidence="6" id="KW-0472">Membrane</keyword>
<evidence type="ECO:0000256" key="8">
    <source>
        <dbReference type="SAM" id="MobiDB-lite"/>
    </source>
</evidence>
<dbReference type="InterPro" id="IPR000782">
    <property type="entry name" value="FAS1_domain"/>
</dbReference>
<dbReference type="Pfam" id="PF02469">
    <property type="entry name" value="Fasciclin"/>
    <property type="match status" value="1"/>
</dbReference>
<keyword evidence="3" id="KW-1003">Cell membrane</keyword>
<dbReference type="InterPro" id="IPR045003">
    <property type="entry name" value="FLA_A"/>
</dbReference>
<evidence type="ECO:0000259" key="10">
    <source>
        <dbReference type="PROSITE" id="PS50213"/>
    </source>
</evidence>
<feature type="domain" description="FAS1" evidence="10">
    <location>
        <begin position="65"/>
        <end position="206"/>
    </location>
</feature>
<dbReference type="Gene3D" id="2.30.180.10">
    <property type="entry name" value="FAS1 domain"/>
    <property type="match status" value="1"/>
</dbReference>
<comment type="similarity">
    <text evidence="2">Belongs to the fasciclin-like AGP family.</text>
</comment>
<evidence type="ECO:0000313" key="11">
    <source>
        <dbReference type="EMBL" id="WOL13786.1"/>
    </source>
</evidence>
<evidence type="ECO:0000256" key="9">
    <source>
        <dbReference type="SAM" id="SignalP"/>
    </source>
</evidence>
<dbReference type="EMBL" id="CP136896">
    <property type="protein sequence ID" value="WOL13786.1"/>
    <property type="molecule type" value="Genomic_DNA"/>
</dbReference>
<proteinExistence type="inferred from homology"/>
<keyword evidence="12" id="KW-1185">Reference proteome</keyword>
<evidence type="ECO:0000256" key="2">
    <source>
        <dbReference type="ARBA" id="ARBA00007843"/>
    </source>
</evidence>
<evidence type="ECO:0000256" key="4">
    <source>
        <dbReference type="ARBA" id="ARBA00022622"/>
    </source>
</evidence>
<evidence type="ECO:0000256" key="3">
    <source>
        <dbReference type="ARBA" id="ARBA00022475"/>
    </source>
</evidence>
<feature type="compositionally biased region" description="Low complexity" evidence="8">
    <location>
        <begin position="224"/>
        <end position="241"/>
    </location>
</feature>
<evidence type="ECO:0000313" key="12">
    <source>
        <dbReference type="Proteomes" id="UP001327560"/>
    </source>
</evidence>
<keyword evidence="4" id="KW-0449">Lipoprotein</keyword>
<evidence type="ECO:0000256" key="7">
    <source>
        <dbReference type="ARBA" id="ARBA00024686"/>
    </source>
</evidence>
<organism evidence="11 12">
    <name type="scientific">Canna indica</name>
    <name type="common">Indian-shot</name>
    <dbReference type="NCBI Taxonomy" id="4628"/>
    <lineage>
        <taxon>Eukaryota</taxon>
        <taxon>Viridiplantae</taxon>
        <taxon>Streptophyta</taxon>
        <taxon>Embryophyta</taxon>
        <taxon>Tracheophyta</taxon>
        <taxon>Spermatophyta</taxon>
        <taxon>Magnoliopsida</taxon>
        <taxon>Liliopsida</taxon>
        <taxon>Zingiberales</taxon>
        <taxon>Cannaceae</taxon>
        <taxon>Canna</taxon>
    </lineage>
</organism>
<dbReference type="FunFam" id="2.30.180.10:FF:000008">
    <property type="entry name" value="Fasciclin-like arabinogalactan protein 10"/>
    <property type="match status" value="1"/>
</dbReference>
<accession>A0AAQ3QLQ9</accession>
<feature type="chain" id="PRO_5042822070" evidence="9">
    <location>
        <begin position="28"/>
        <end position="291"/>
    </location>
</feature>
<gene>
    <name evidence="11" type="ORF">Cni_G22565</name>
</gene>
<feature type="signal peptide" evidence="9">
    <location>
        <begin position="1"/>
        <end position="27"/>
    </location>
</feature>
<reference evidence="11 12" key="1">
    <citation type="submission" date="2023-10" db="EMBL/GenBank/DDBJ databases">
        <title>Chromosome-scale genome assembly provides insights into flower coloration mechanisms of Canna indica.</title>
        <authorList>
            <person name="Li C."/>
        </authorList>
    </citation>
    <scope>NUCLEOTIDE SEQUENCE [LARGE SCALE GENOMIC DNA]</scope>
    <source>
        <tissue evidence="11">Flower</tissue>
    </source>
</reference>
<evidence type="ECO:0000256" key="1">
    <source>
        <dbReference type="ARBA" id="ARBA00004609"/>
    </source>
</evidence>
<feature type="region of interest" description="Disordered" evidence="8">
    <location>
        <begin position="212"/>
        <end position="259"/>
    </location>
</feature>
<dbReference type="SUPFAM" id="SSF82153">
    <property type="entry name" value="FAS1 domain"/>
    <property type="match status" value="1"/>
</dbReference>
<keyword evidence="4" id="KW-0325">Glycoprotein</keyword>
<evidence type="ECO:0000256" key="6">
    <source>
        <dbReference type="ARBA" id="ARBA00023136"/>
    </source>
</evidence>
<comment type="function">
    <text evidence="7">May be a cell surface adhesion protein.</text>
</comment>
<name>A0AAQ3QLQ9_9LILI</name>
<dbReference type="AlphaFoldDB" id="A0AAQ3QLQ9"/>
<protein>
    <submittedName>
        <fullName evidence="11">Fasciclin-like arabinogalactan protein 1</fullName>
    </submittedName>
</protein>
<dbReference type="PANTHER" id="PTHR32077:SF86">
    <property type="entry name" value="FAS1 DOMAIN-CONTAINING PROTEIN SELMODRAFT_448915"/>
    <property type="match status" value="1"/>
</dbReference>
<dbReference type="InterPro" id="IPR036378">
    <property type="entry name" value="FAS1_dom_sf"/>
</dbReference>
<keyword evidence="4" id="KW-0336">GPI-anchor</keyword>
<sequence length="291" mass="30509">MLRLQQHLRRIQFYLSILLLLCVNVQSREVDISTHLAVRDHFDDSSVHAAAASVKAEAPAAPAPAQVNLTALMARKGCAAFAGLLAANADAEQTFAGNVDGGLTAFCPLDEAVKPFLPKFKNLTADGKLSLLLYHAIPVYYSLQMLQTGNGVVNTLATDGTARNYNLTVQNDGEQVTLRTRVTVATIKETLLDKDPVAVYAIDEVLQPAELFKPAEPPTPAPAPASTEKSAAAPKAGKKASPPAPGGPEEQPADQKAADKSAAIGINGAYRSIAAVLAAAITAMVEATMMA</sequence>
<keyword evidence="5 9" id="KW-0732">Signal</keyword>
<dbReference type="GO" id="GO:0098552">
    <property type="term" value="C:side of membrane"/>
    <property type="evidence" value="ECO:0007669"/>
    <property type="project" value="UniProtKB-KW"/>
</dbReference>
<dbReference type="PANTHER" id="PTHR32077">
    <property type="entry name" value="FASCICLIN-LIKE ARABINOGALACTAN PROTEIN"/>
    <property type="match status" value="1"/>
</dbReference>
<evidence type="ECO:0000256" key="5">
    <source>
        <dbReference type="ARBA" id="ARBA00022729"/>
    </source>
</evidence>
<dbReference type="SMART" id="SM00554">
    <property type="entry name" value="FAS1"/>
    <property type="match status" value="1"/>
</dbReference>
<dbReference type="PROSITE" id="PS50213">
    <property type="entry name" value="FAS1"/>
    <property type="match status" value="1"/>
</dbReference>
<dbReference type="Proteomes" id="UP001327560">
    <property type="component" value="Chromosome 7"/>
</dbReference>
<dbReference type="GO" id="GO:0005886">
    <property type="term" value="C:plasma membrane"/>
    <property type="evidence" value="ECO:0007669"/>
    <property type="project" value="UniProtKB-SubCell"/>
</dbReference>